<dbReference type="UniPathway" id="UPA00655">
    <property type="reaction ID" value="UER00711"/>
</dbReference>
<dbReference type="InterPro" id="IPR011762">
    <property type="entry name" value="COA_CT_N"/>
</dbReference>
<dbReference type="EC" id="6.3.4.14" evidence="20"/>
<evidence type="ECO:0000259" key="18">
    <source>
        <dbReference type="PROSITE" id="PS50980"/>
    </source>
</evidence>
<evidence type="ECO:0000313" key="21">
    <source>
        <dbReference type="Proteomes" id="UP000269793"/>
    </source>
</evidence>
<evidence type="ECO:0000259" key="17">
    <source>
        <dbReference type="PROSITE" id="PS50979"/>
    </source>
</evidence>
<dbReference type="InterPro" id="IPR013537">
    <property type="entry name" value="AcCoA_COase_cen"/>
</dbReference>
<evidence type="ECO:0000256" key="9">
    <source>
        <dbReference type="ARBA" id="ARBA00023160"/>
    </source>
</evidence>
<dbReference type="InterPro" id="IPR011763">
    <property type="entry name" value="COA_CT_C"/>
</dbReference>
<accession>A0A3G2S2X7</accession>
<evidence type="ECO:0000256" key="10">
    <source>
        <dbReference type="ARBA" id="ARBA00023267"/>
    </source>
</evidence>
<organism evidence="20 21">
    <name type="scientific">Malassezia restricta (strain ATCC 96810 / NBRC 103918 / CBS 7877)</name>
    <name type="common">Seborrheic dermatitis infection agent</name>
    <dbReference type="NCBI Taxonomy" id="425264"/>
    <lineage>
        <taxon>Eukaryota</taxon>
        <taxon>Fungi</taxon>
        <taxon>Dikarya</taxon>
        <taxon>Basidiomycota</taxon>
        <taxon>Ustilaginomycotina</taxon>
        <taxon>Malasseziomycetes</taxon>
        <taxon>Malasseziales</taxon>
        <taxon>Malasseziaceae</taxon>
        <taxon>Malassezia</taxon>
    </lineage>
</organism>
<dbReference type="InterPro" id="IPR005482">
    <property type="entry name" value="Biotin_COase_C"/>
</dbReference>
<evidence type="ECO:0000256" key="12">
    <source>
        <dbReference type="ARBA" id="ARBA00048065"/>
    </source>
</evidence>
<sequence>MEPLLPRVEEHFYGGCTLADARHEDVVASFVRASGGHSVITKVLVCNNGIAAVKEIRSVRAWAYDTFGDDRAIQFIVMATPEDLSINAEYIRMADQYVLVPGGPNANNYANVELIVDMAERVGAHAVWSGWGHASENPRLPEMLAQLQPRVLFIGPPGSSMRALGDKISSTIVAQHADVPCLPWSGTGITETAKSDAGYLTVPDDVYQRACVHSATEGLQVAERIGFPVMIKASEGGGGKGIRMCASADMFRQLYDAAVGEVPGSPIFVMKLAKAARHLEVQLLADQYGQVISLFGRDCSVQRRHQKIIEEAPITIASPETRQRMEQAAVRLAKLVGYVSAGTVEWLYAPDSDELAFLELNPRLQVEHPTTEMVSGVNIPAVQLQISMGVPLHRIADIRALYGEVRDGTSAIDFDARHASLATTPQPRGHVVACRITAENPDTGFKPGTGSLSELTFRSSPSTWGYFSVSANGALHEYADSQFGHVFAMGADRDEARKSMVMALKELSIRSDFRTTIEYLVTLLEYDAFVRNSITTAWLDGLIAEGVEAVRPPTELVVLCGAAVKAHAMATETRDEFKRILHRGQVPPRHTLRTQFPVDFIYDDVRYHFTAHQSAPTLWTLELRGQRMRVSLRELRDGGWLLGLGGASHTVYALDEVGQTRLVIDGQTCMLEDERDPTQIRSPSPGKLVRLLVENGEHVRAGQTIAEIEVMKMYLPLVAQEDAVVTFVKSPGVTLNPGDLLGILNVDDPSRIRRAQPFAGTLREYGEPDMDGRRPAQRYAAALQVLHHILDGYDHSDRMHAALDTLIECLRTPSLPFEQADEVLASLTGRLPARVEAALRDTMRPDAPFPAAQMRAILDAHVADVTDSAAHMALTSAAAPLYAILDAYALGLWHHEMAVLCELCERYIRTEASFQHGGPEALLQLRTTMEGDLDRVAELQMSHEGIERKNALLLTLLVHYVQSSDMASPHARAQRMVRLLQALTQLQGYAAAPVALKAREILLQAKMPSLAERRAQMEAVLRRSVSSETPLPALSVLRELSELPHNVSDVLHTFFGAELGIAYAALVTYVIRVYRAYDIVTINFGQERRALITWHFQMSADVLTNRAKDKERQASTTDLAEHMHRRTRPKLRLGALTSCATLAELDETLERSLKHFGTPTSTPVNVLSIAVTEYDDSLYDRALNETSALIAAHTAGLDRAGLRRVSVMLCEPGMYPRFVTYRRLDAGGWVEQRAIRNVEPALSYQLELDRLEPHFDITPLPMSSSSVHLYHARGLQTRADVRFFVRALIRPGRPPQDMATYLYSESERVLSDVLNTLEVAQGRAEFANTDGSHIFMSWLYPLDASLESVLDACRCFEAQYAEHFQRLRIDEAEIRVVLQDSQGGAPRPVRLFVSTVTTYTVAFSAYDEVIDAHGAAVLQAIPHVSSDTSLHRTSAHRPYMNRGPLQIRRVHAERLGTTFVYDLPDALRHALQTADAADPVLQVIELDLQDGRVVHTSRPPAKNTMGMVAWRLLLRTPEYPAGRPLYLLANDVTFQAGSFGPKEDAFFAHVCRLACRDGVPLLYVSANSGARLGLAPDVMSLFRAKFVDDDPTRGFEYLYLADQDVALVEEGVVRCVRRALPDGRVHHVITDIVGDPRGGLGVECLSGSGLIAGEMSRACGDIFTATIVTGRSVGIGAYLARLGTRVIQVASSPMILTGYKALNKLLGREVYTSNLQLGGPGIMHANGVSHLVVQDDLHAMREYLRWLAYVPERRGLPPRILPPVDPVDRDVAFTPTSTPYDPRAMIAGAVVDGVYVPGLFDRDSFQETLAGWATSVVVGRARLGGMPFGVIAVETRTLERVVPADPANPHSTEQRILEAGQVWYPNSAYKTAQAIVDFDREGLPLLMLANWRGFSGGQQDMYDEILKQGSKIVDGLSSYRQPVFVHIPPAGELRGGSWVVLDTQINARGMIEMTADAHSARGGVLEAAGLVEIKFRADRQRATMLRLDPTYAQLARDASEASGPAQAEARQRLEEREKHMAPFFHAMAVEYADAHDRAGRMLATGALRHAMPWAETRRYFYWRGRRRMMEVRYLHAFLAAQPTLPPPEAAARVCRAASYVPHDDDAHAVAQLEAHTADLDAAVERARADAIVATLAQLSPETRDYVAAQL</sequence>
<feature type="domain" description="CoA carboxyltransferase N-terminal" evidence="18">
    <location>
        <begin position="1438"/>
        <end position="1762"/>
    </location>
</feature>
<dbReference type="Gene3D" id="3.40.50.20">
    <property type="match status" value="1"/>
</dbReference>
<dbReference type="Pfam" id="PF21385">
    <property type="entry name" value="ACCA_BT"/>
    <property type="match status" value="1"/>
</dbReference>
<dbReference type="InterPro" id="IPR049076">
    <property type="entry name" value="ACCA"/>
</dbReference>
<evidence type="ECO:0000256" key="8">
    <source>
        <dbReference type="ARBA" id="ARBA00023098"/>
    </source>
</evidence>
<dbReference type="SUPFAM" id="SSF52440">
    <property type="entry name" value="PreATP-grasp domain"/>
    <property type="match status" value="1"/>
</dbReference>
<dbReference type="PROSITE" id="PS50968">
    <property type="entry name" value="BIOTINYL_LIPOYL"/>
    <property type="match status" value="1"/>
</dbReference>
<evidence type="ECO:0000259" key="15">
    <source>
        <dbReference type="PROSITE" id="PS50968"/>
    </source>
</evidence>
<feature type="domain" description="CoA carboxyltransferase C-terminal" evidence="19">
    <location>
        <begin position="1766"/>
        <end position="2079"/>
    </location>
</feature>
<dbReference type="Gene3D" id="2.40.50.100">
    <property type="match status" value="1"/>
</dbReference>
<dbReference type="CDD" id="cd06850">
    <property type="entry name" value="biotinyl_domain"/>
    <property type="match status" value="1"/>
</dbReference>
<evidence type="ECO:0000259" key="16">
    <source>
        <dbReference type="PROSITE" id="PS50975"/>
    </source>
</evidence>
<dbReference type="InterPro" id="IPR001882">
    <property type="entry name" value="Biotin_BS"/>
</dbReference>
<evidence type="ECO:0000256" key="13">
    <source>
        <dbReference type="ARBA" id="ARBA00048600"/>
    </source>
</evidence>
<dbReference type="PROSITE" id="PS00188">
    <property type="entry name" value="BIOTIN"/>
    <property type="match status" value="1"/>
</dbReference>
<evidence type="ECO:0000256" key="14">
    <source>
        <dbReference type="PROSITE-ProRule" id="PRU00409"/>
    </source>
</evidence>
<dbReference type="PANTHER" id="PTHR45728">
    <property type="entry name" value="ACETYL-COA CARBOXYLASE, ISOFORM A"/>
    <property type="match status" value="1"/>
</dbReference>
<dbReference type="VEuPathDB" id="FungiDB:DNF11_1471"/>
<dbReference type="GO" id="GO:0004075">
    <property type="term" value="F:biotin carboxylase activity"/>
    <property type="evidence" value="ECO:0007669"/>
    <property type="project" value="UniProtKB-EC"/>
</dbReference>
<keyword evidence="6" id="KW-0276">Fatty acid metabolism</keyword>
<evidence type="ECO:0000256" key="6">
    <source>
        <dbReference type="ARBA" id="ARBA00022832"/>
    </source>
</evidence>
<dbReference type="InterPro" id="IPR029045">
    <property type="entry name" value="ClpP/crotonase-like_dom_sf"/>
</dbReference>
<dbReference type="Pfam" id="PF00364">
    <property type="entry name" value="Biotin_lipoyl"/>
    <property type="match status" value="1"/>
</dbReference>
<dbReference type="InterPro" id="IPR049074">
    <property type="entry name" value="ACCA_BT"/>
</dbReference>
<feature type="domain" description="ATP-grasp" evidence="16">
    <location>
        <begin position="194"/>
        <end position="388"/>
    </location>
</feature>
<dbReference type="PROSITE" id="PS50980">
    <property type="entry name" value="COA_CT_NTER"/>
    <property type="match status" value="1"/>
</dbReference>
<dbReference type="InterPro" id="IPR011053">
    <property type="entry name" value="Single_hybrid_motif"/>
</dbReference>
<keyword evidence="7 14" id="KW-0067">ATP-binding</keyword>
<comment type="cofactor">
    <cofactor evidence="1">
        <name>biotin</name>
        <dbReference type="ChEBI" id="CHEBI:57586"/>
    </cofactor>
</comment>
<keyword evidence="11" id="KW-0511">Multifunctional enzyme</keyword>
<dbReference type="FunFam" id="3.30.1490.20:FF:000003">
    <property type="entry name" value="acetyl-CoA carboxylase isoform X1"/>
    <property type="match status" value="1"/>
</dbReference>
<dbReference type="SMART" id="SM00878">
    <property type="entry name" value="Biotin_carb_C"/>
    <property type="match status" value="1"/>
</dbReference>
<dbReference type="InterPro" id="IPR000089">
    <property type="entry name" value="Biotin_lipoyl"/>
</dbReference>
<dbReference type="GO" id="GO:2001295">
    <property type="term" value="P:malonyl-CoA biosynthetic process"/>
    <property type="evidence" value="ECO:0007669"/>
    <property type="project" value="UniProtKB-UniPathway"/>
</dbReference>
<keyword evidence="10" id="KW-0092">Biotin</keyword>
<comment type="catalytic activity">
    <reaction evidence="13">
        <text>N(6)-biotinyl-L-lysyl-[protein] + hydrogencarbonate + ATP = N(6)-carboxybiotinyl-L-lysyl-[protein] + ADP + phosphate + H(+)</text>
        <dbReference type="Rhea" id="RHEA:13501"/>
        <dbReference type="Rhea" id="RHEA-COMP:10505"/>
        <dbReference type="Rhea" id="RHEA-COMP:10506"/>
        <dbReference type="ChEBI" id="CHEBI:15378"/>
        <dbReference type="ChEBI" id="CHEBI:17544"/>
        <dbReference type="ChEBI" id="CHEBI:30616"/>
        <dbReference type="ChEBI" id="CHEBI:43474"/>
        <dbReference type="ChEBI" id="CHEBI:83144"/>
        <dbReference type="ChEBI" id="CHEBI:83145"/>
        <dbReference type="ChEBI" id="CHEBI:456216"/>
        <dbReference type="EC" id="6.3.4.14"/>
    </reaction>
</comment>
<dbReference type="SUPFAM" id="SSF56059">
    <property type="entry name" value="Glutathione synthetase ATP-binding domain-like"/>
    <property type="match status" value="1"/>
</dbReference>
<keyword evidence="4 20" id="KW-0436">Ligase</keyword>
<dbReference type="Gene3D" id="3.90.226.10">
    <property type="entry name" value="2-enoyl-CoA Hydratase, Chain A, domain 1"/>
    <property type="match status" value="2"/>
</dbReference>
<evidence type="ECO:0000256" key="11">
    <source>
        <dbReference type="ARBA" id="ARBA00023268"/>
    </source>
</evidence>
<dbReference type="SUPFAM" id="SSF52096">
    <property type="entry name" value="ClpP/crotonase"/>
    <property type="match status" value="2"/>
</dbReference>
<evidence type="ECO:0000256" key="5">
    <source>
        <dbReference type="ARBA" id="ARBA00022741"/>
    </source>
</evidence>
<dbReference type="InterPro" id="IPR016185">
    <property type="entry name" value="PreATP-grasp_dom_sf"/>
</dbReference>
<dbReference type="Pfam" id="PF00289">
    <property type="entry name" value="Biotin_carb_N"/>
    <property type="match status" value="1"/>
</dbReference>
<dbReference type="PROSITE" id="PS50989">
    <property type="entry name" value="COA_CT_CTER"/>
    <property type="match status" value="1"/>
</dbReference>
<keyword evidence="5 14" id="KW-0547">Nucleotide-binding</keyword>
<dbReference type="Pfam" id="PF02786">
    <property type="entry name" value="CPSase_L_D2"/>
    <property type="match status" value="1"/>
</dbReference>
<dbReference type="PROSITE" id="PS00866">
    <property type="entry name" value="CPSASE_1"/>
    <property type="match status" value="1"/>
</dbReference>
<keyword evidence="21" id="KW-1185">Reference proteome</keyword>
<feature type="domain" description="Biotin carboxylation" evidence="17">
    <location>
        <begin position="39"/>
        <end position="544"/>
    </location>
</feature>
<dbReference type="GO" id="GO:0003989">
    <property type="term" value="F:acetyl-CoA carboxylase activity"/>
    <property type="evidence" value="ECO:0007669"/>
    <property type="project" value="UniProtKB-EC"/>
</dbReference>
<dbReference type="Gene3D" id="2.40.460.10">
    <property type="entry name" value="Biotin dependent carboxylase carboxyltransferase"/>
    <property type="match status" value="1"/>
</dbReference>
<evidence type="ECO:0000313" key="20">
    <source>
        <dbReference type="EMBL" id="AYO42421.1"/>
    </source>
</evidence>
<dbReference type="GO" id="GO:0005739">
    <property type="term" value="C:mitochondrion"/>
    <property type="evidence" value="ECO:0007669"/>
    <property type="project" value="TreeGrafter"/>
</dbReference>
<keyword evidence="3" id="KW-0444">Lipid biosynthesis</keyword>
<gene>
    <name evidence="20" type="primary">cut6</name>
    <name evidence="20" type="ORF">DNF11_1471</name>
</gene>
<keyword evidence="8" id="KW-0443">Lipid metabolism</keyword>
<evidence type="ECO:0000259" key="19">
    <source>
        <dbReference type="PROSITE" id="PS50989"/>
    </source>
</evidence>
<dbReference type="SUPFAM" id="SSF51246">
    <property type="entry name" value="Rudiment single hybrid motif"/>
    <property type="match status" value="1"/>
</dbReference>
<dbReference type="GO" id="GO:0046872">
    <property type="term" value="F:metal ion binding"/>
    <property type="evidence" value="ECO:0007669"/>
    <property type="project" value="InterPro"/>
</dbReference>
<dbReference type="Proteomes" id="UP000269793">
    <property type="component" value="Chromosome II"/>
</dbReference>
<dbReference type="InterPro" id="IPR011764">
    <property type="entry name" value="Biotin_carboxylation_dom"/>
</dbReference>
<proteinExistence type="predicted"/>
<dbReference type="PANTHER" id="PTHR45728:SF3">
    <property type="entry name" value="ACETYL-COA CARBOXYLASE"/>
    <property type="match status" value="1"/>
</dbReference>
<protein>
    <submittedName>
        <fullName evidence="20">Biotin carboxylase</fullName>
        <ecNumber evidence="20">6.3.4.14</ecNumber>
    </submittedName>
</protein>
<evidence type="ECO:0000256" key="3">
    <source>
        <dbReference type="ARBA" id="ARBA00022516"/>
    </source>
</evidence>
<dbReference type="InterPro" id="IPR005481">
    <property type="entry name" value="BC-like_N"/>
</dbReference>
<feature type="domain" description="Lipoyl-binding" evidence="15">
    <location>
        <begin position="671"/>
        <end position="745"/>
    </location>
</feature>
<dbReference type="OrthoDB" id="14612at2759"/>
<reference evidence="20 21" key="1">
    <citation type="submission" date="2018-10" db="EMBL/GenBank/DDBJ databases">
        <title>Complete genome sequence of Malassezia restricta CBS 7877.</title>
        <authorList>
            <person name="Morand S.C."/>
            <person name="Bertignac M."/>
            <person name="Iltis A."/>
            <person name="Kolder I."/>
            <person name="Pirovano W."/>
            <person name="Jourdain R."/>
            <person name="Clavaud C."/>
        </authorList>
    </citation>
    <scope>NUCLEOTIDE SEQUENCE [LARGE SCALE GENOMIC DNA]</scope>
    <source>
        <strain evidence="20 21">CBS 7877</strain>
    </source>
</reference>
<dbReference type="Gene3D" id="3.30.470.20">
    <property type="entry name" value="ATP-grasp fold, B domain"/>
    <property type="match status" value="1"/>
</dbReference>
<dbReference type="SUPFAM" id="SSF51230">
    <property type="entry name" value="Single hybrid motif"/>
    <property type="match status" value="1"/>
</dbReference>
<dbReference type="EMBL" id="CP033149">
    <property type="protein sequence ID" value="AYO42421.1"/>
    <property type="molecule type" value="Genomic_DNA"/>
</dbReference>
<dbReference type="Pfam" id="PF02785">
    <property type="entry name" value="Biotin_carb_C"/>
    <property type="match status" value="1"/>
</dbReference>
<evidence type="ECO:0000256" key="1">
    <source>
        <dbReference type="ARBA" id="ARBA00001953"/>
    </source>
</evidence>
<name>A0A3G2S2X7_MALR7</name>
<dbReference type="PROSITE" id="PS50979">
    <property type="entry name" value="BC"/>
    <property type="match status" value="1"/>
</dbReference>
<dbReference type="Gene3D" id="3.30.1490.20">
    <property type="entry name" value="ATP-grasp fold, A domain"/>
    <property type="match status" value="1"/>
</dbReference>
<dbReference type="Pfam" id="PF01039">
    <property type="entry name" value="Carboxyl_trans"/>
    <property type="match status" value="1"/>
</dbReference>
<comment type="pathway">
    <text evidence="2">Lipid metabolism; malonyl-CoA biosynthesis; malonyl-CoA from acetyl-CoA: step 1/1.</text>
</comment>
<evidence type="ECO:0000256" key="2">
    <source>
        <dbReference type="ARBA" id="ARBA00004956"/>
    </source>
</evidence>
<dbReference type="PROSITE" id="PS00867">
    <property type="entry name" value="CPSASE_2"/>
    <property type="match status" value="1"/>
</dbReference>
<dbReference type="FunFam" id="3.40.50.20:FF:000005">
    <property type="entry name" value="acetyl-CoA carboxylase isoform X2"/>
    <property type="match status" value="1"/>
</dbReference>
<keyword evidence="9" id="KW-0275">Fatty acid biosynthesis</keyword>
<dbReference type="Gene3D" id="3.90.1770.10">
    <property type="entry name" value="PreATP-grasp domain"/>
    <property type="match status" value="1"/>
</dbReference>
<dbReference type="InterPro" id="IPR034733">
    <property type="entry name" value="AcCoA_carboxyl_beta"/>
</dbReference>
<evidence type="ECO:0000256" key="7">
    <source>
        <dbReference type="ARBA" id="ARBA00022840"/>
    </source>
</evidence>
<evidence type="ECO:0000256" key="4">
    <source>
        <dbReference type="ARBA" id="ARBA00022598"/>
    </source>
</evidence>
<dbReference type="InterPro" id="IPR011761">
    <property type="entry name" value="ATP-grasp"/>
</dbReference>
<dbReference type="InterPro" id="IPR005479">
    <property type="entry name" value="CPAse_ATP-bd"/>
</dbReference>
<dbReference type="STRING" id="425264.A0A3G2S2X7"/>
<dbReference type="GO" id="GO:0005524">
    <property type="term" value="F:ATP binding"/>
    <property type="evidence" value="ECO:0007669"/>
    <property type="project" value="UniProtKB-UniRule"/>
</dbReference>
<dbReference type="InterPro" id="IPR013815">
    <property type="entry name" value="ATP_grasp_subdomain_1"/>
</dbReference>
<comment type="catalytic activity">
    <reaction evidence="12">
        <text>hydrogencarbonate + acetyl-CoA + ATP = malonyl-CoA + ADP + phosphate + H(+)</text>
        <dbReference type="Rhea" id="RHEA:11308"/>
        <dbReference type="ChEBI" id="CHEBI:15378"/>
        <dbReference type="ChEBI" id="CHEBI:17544"/>
        <dbReference type="ChEBI" id="CHEBI:30616"/>
        <dbReference type="ChEBI" id="CHEBI:43474"/>
        <dbReference type="ChEBI" id="CHEBI:57288"/>
        <dbReference type="ChEBI" id="CHEBI:57384"/>
        <dbReference type="ChEBI" id="CHEBI:456216"/>
        <dbReference type="EC" id="6.4.1.2"/>
    </reaction>
</comment>
<dbReference type="InterPro" id="IPR011054">
    <property type="entry name" value="Rudment_hybrid_motif"/>
</dbReference>
<dbReference type="GO" id="GO:0006633">
    <property type="term" value="P:fatty acid biosynthetic process"/>
    <property type="evidence" value="ECO:0007669"/>
    <property type="project" value="UniProtKB-KW"/>
</dbReference>
<dbReference type="Pfam" id="PF08326">
    <property type="entry name" value="ACC_central"/>
    <property type="match status" value="1"/>
</dbReference>
<dbReference type="PROSITE" id="PS50975">
    <property type="entry name" value="ATP_GRASP"/>
    <property type="match status" value="1"/>
</dbReference>
<dbReference type="FunFam" id="2.40.50.100:FF:000005">
    <property type="entry name" value="Acetyl-CoA carboxylase 1"/>
    <property type="match status" value="1"/>
</dbReference>